<dbReference type="Proteomes" id="UP000660554">
    <property type="component" value="Unassembled WGS sequence"/>
</dbReference>
<evidence type="ECO:0000313" key="2">
    <source>
        <dbReference type="Proteomes" id="UP000660554"/>
    </source>
</evidence>
<dbReference type="PANTHER" id="PTHR48228">
    <property type="entry name" value="SUCCINYL-COA--D-CITRAMALATE COA-TRANSFERASE"/>
    <property type="match status" value="1"/>
</dbReference>
<dbReference type="Gene3D" id="3.40.50.10540">
    <property type="entry name" value="Crotonobetainyl-coa:carnitine coa-transferase, domain 1"/>
    <property type="match status" value="1"/>
</dbReference>
<keyword evidence="2" id="KW-1185">Reference proteome</keyword>
<dbReference type="EMBL" id="BNDV01000016">
    <property type="protein sequence ID" value="GHI17078.1"/>
    <property type="molecule type" value="Genomic_DNA"/>
</dbReference>
<dbReference type="GeneID" id="86954981"/>
<proteinExistence type="predicted"/>
<sequence length="456" mass="46729">MTIGGERDFGTAQAWEALGGAPELVERVRYAGSGNLGEGPLPVGELARATVGACALAAGELGAVRAGGTTGDPSPLVVDEGAVATAFVSERHLRVSGRAPVTFAPLSGFWPAADGWVRTHANYPHHEAALVRALGLRSPEPEALRAAVAGRTAVEVQELAYAAGGLAVAVAERYGDPQPLVETVRTTGEREPGRGRALGEAPPGRPVAGVRVLDLTRVIAGPVATRTLGLLGADVLRIDTPGLPEADDAYADTGFGKRSALLDLARAGDREVFEGLLAEADVVVTGYRPGALERHGLGARELSERRPGLVVAELCAWGRRAPQPWAGRRGFDSLVQAGYGIAAACAGPDGTPGVLPAQALDHGTGYLLAAGVMRALAGGGGCRLRFSLAGTGSWLVRGLAGGARAAGGGAAAYSAEPWLRETGSGYGVLRHAVSPFGEWAGGPSRWGTDRAVWLPR</sequence>
<dbReference type="SUPFAM" id="SSF89796">
    <property type="entry name" value="CoA-transferase family III (CaiB/BaiF)"/>
    <property type="match status" value="2"/>
</dbReference>
<dbReference type="RefSeq" id="WP_125539109.1">
    <property type="nucleotide sequence ID" value="NZ_BMRU01000010.1"/>
</dbReference>
<name>A0ABQ3NWC6_STRVG</name>
<dbReference type="InterPro" id="IPR003673">
    <property type="entry name" value="CoA-Trfase_fam_III"/>
</dbReference>
<comment type="caution">
    <text evidence="1">The sequence shown here is derived from an EMBL/GenBank/DDBJ whole genome shotgun (WGS) entry which is preliminary data.</text>
</comment>
<reference evidence="2" key="1">
    <citation type="submission" date="2020-09" db="EMBL/GenBank/DDBJ databases">
        <title>Whole genome shotgun sequence of Streptomyces cinnamonensis NBRC 15873.</title>
        <authorList>
            <person name="Komaki H."/>
            <person name="Tamura T."/>
        </authorList>
    </citation>
    <scope>NUCLEOTIDE SEQUENCE [LARGE SCALE GENOMIC DNA]</scope>
    <source>
        <strain evidence="2">NBRC 15873</strain>
    </source>
</reference>
<evidence type="ECO:0000313" key="1">
    <source>
        <dbReference type="EMBL" id="GHI17078.1"/>
    </source>
</evidence>
<dbReference type="InterPro" id="IPR023606">
    <property type="entry name" value="CoA-Trfase_III_dom_1_sf"/>
</dbReference>
<protein>
    <submittedName>
        <fullName evidence="1">L-carnitine dehydratase</fullName>
    </submittedName>
</protein>
<organism evidence="1 2">
    <name type="scientific">Streptomyces virginiae</name>
    <name type="common">Streptomyces cinnamonensis</name>
    <dbReference type="NCBI Taxonomy" id="1961"/>
    <lineage>
        <taxon>Bacteria</taxon>
        <taxon>Bacillati</taxon>
        <taxon>Actinomycetota</taxon>
        <taxon>Actinomycetes</taxon>
        <taxon>Kitasatosporales</taxon>
        <taxon>Streptomycetaceae</taxon>
        <taxon>Streptomyces</taxon>
    </lineage>
</organism>
<dbReference type="Pfam" id="PF02515">
    <property type="entry name" value="CoA_transf_3"/>
    <property type="match status" value="1"/>
</dbReference>
<dbReference type="InterPro" id="IPR050509">
    <property type="entry name" value="CoA-transferase_III"/>
</dbReference>
<gene>
    <name evidence="1" type="ORF">Scinn_65410</name>
</gene>
<dbReference type="PANTHER" id="PTHR48228:SF4">
    <property type="entry name" value="BLR3030 PROTEIN"/>
    <property type="match status" value="1"/>
</dbReference>
<accession>A0ABQ3NWC6</accession>